<accession>A0A1H0HH92</accession>
<evidence type="ECO:0000313" key="2">
    <source>
        <dbReference type="Proteomes" id="UP000198793"/>
    </source>
</evidence>
<reference evidence="1 2" key="1">
    <citation type="submission" date="2016-10" db="EMBL/GenBank/DDBJ databases">
        <authorList>
            <person name="de Groot N.N."/>
        </authorList>
    </citation>
    <scope>NUCLEOTIDE SEQUENCE [LARGE SCALE GENOMIC DNA]</scope>
    <source>
        <strain evidence="2">L7-484,KACC 16230,DSM 25025</strain>
    </source>
</reference>
<keyword evidence="2" id="KW-1185">Reference proteome</keyword>
<dbReference type="AlphaFoldDB" id="A0A1H0HH92"/>
<proteinExistence type="predicted"/>
<name>A0A1H0HH92_9HYPH</name>
<organism evidence="1 2">
    <name type="scientific">Aureimonas jatrophae</name>
    <dbReference type="NCBI Taxonomy" id="1166073"/>
    <lineage>
        <taxon>Bacteria</taxon>
        <taxon>Pseudomonadati</taxon>
        <taxon>Pseudomonadota</taxon>
        <taxon>Alphaproteobacteria</taxon>
        <taxon>Hyphomicrobiales</taxon>
        <taxon>Aurantimonadaceae</taxon>
        <taxon>Aureimonas</taxon>
    </lineage>
</organism>
<protein>
    <recommendedName>
        <fullName evidence="3">Zinc carboxypeptidase</fullName>
    </recommendedName>
</protein>
<sequence>MTVIGEMRFERTLDRLLQDARPGERFEAWTFDDRASRVRAERALAERGIEARIRSAYKPLVHALREEIDLAGVERIELHYPVHADAPPNRFRLEAYPLAALVGNRPLDMAPHAAGDLVYRLRLHRADGIEVREVFAPNRVHRDEAGTRLLSPTGWLRRAGEPDGRRLATDYEAVFDEALRLVANHAFGAGEPFFEELHVGMTLPAADEPLGFAEEASSLREALHEDLYFSLLAHFGRRSGHAAGERRLRPGQIVPEVAMGPEARLRVALRSFQPTRPAPAHEEIVETAREPLSPQAVARALERIGGERFLAQSRAGRPVEARYHRGTDAAVVISGGQHANETTGTVGALRAALRLATRPGAHFTVSPLENPDGTEIHRRLRAQDPAHMHHAARYTGFGDDLEHRELADGEGEEAVRRMAVAASGACLHLNLHGYPAHEWTRPLSGYVPAGFAQWTLPKGFFLIARHHPGWEPQTEELLDRVTRHLAAMPALLAENQRQIALYERHAGETGFTYRNGWPCFVSADSRAAVPVTLVTEYPDETIGGEAFAAGHAAQMEAVLAAYEAWQAIMALG</sequence>
<dbReference type="Proteomes" id="UP000198793">
    <property type="component" value="Unassembled WGS sequence"/>
</dbReference>
<dbReference type="EMBL" id="FNIT01000004">
    <property type="protein sequence ID" value="SDO18403.1"/>
    <property type="molecule type" value="Genomic_DNA"/>
</dbReference>
<dbReference type="STRING" id="1166073.SAMN05192530_10493"/>
<dbReference type="SUPFAM" id="SSF53187">
    <property type="entry name" value="Zn-dependent exopeptidases"/>
    <property type="match status" value="1"/>
</dbReference>
<evidence type="ECO:0008006" key="3">
    <source>
        <dbReference type="Google" id="ProtNLM"/>
    </source>
</evidence>
<evidence type="ECO:0000313" key="1">
    <source>
        <dbReference type="EMBL" id="SDO18403.1"/>
    </source>
</evidence>
<dbReference type="Gene3D" id="3.40.630.10">
    <property type="entry name" value="Zn peptidases"/>
    <property type="match status" value="1"/>
</dbReference>
<dbReference type="OrthoDB" id="7956186at2"/>
<gene>
    <name evidence="1" type="ORF">SAMN05192530_10493</name>
</gene>